<dbReference type="PANTHER" id="PTHR45586">
    <property type="entry name" value="TPR REPEAT-CONTAINING PROTEIN PA4667"/>
    <property type="match status" value="1"/>
</dbReference>
<dbReference type="InterPro" id="IPR051012">
    <property type="entry name" value="CellSynth/LPSAsmb/PSIAsmb"/>
</dbReference>
<protein>
    <submittedName>
        <fullName evidence="4">Type IV pilus assembly protein PilF</fullName>
    </submittedName>
</protein>
<keyword evidence="2 3" id="KW-0802">TPR repeat</keyword>
<keyword evidence="1" id="KW-0677">Repeat</keyword>
<dbReference type="EMBL" id="JACHXR010000012">
    <property type="protein sequence ID" value="MBB3232460.1"/>
    <property type="molecule type" value="Genomic_DNA"/>
</dbReference>
<evidence type="ECO:0000313" key="4">
    <source>
        <dbReference type="EMBL" id="MBB3232460.1"/>
    </source>
</evidence>
<evidence type="ECO:0000313" key="5">
    <source>
        <dbReference type="Proteomes" id="UP000518892"/>
    </source>
</evidence>
<dbReference type="InterPro" id="IPR019734">
    <property type="entry name" value="TPR_rpt"/>
</dbReference>
<dbReference type="Proteomes" id="UP000518892">
    <property type="component" value="Unassembled WGS sequence"/>
</dbReference>
<dbReference type="NCBIfam" id="TIGR02521">
    <property type="entry name" value="type_IV_pilW"/>
    <property type="match status" value="1"/>
</dbReference>
<accession>A0A7W5EY22</accession>
<organism evidence="4 5">
    <name type="scientific">Halomonas stenophila</name>
    <dbReference type="NCBI Taxonomy" id="795312"/>
    <lineage>
        <taxon>Bacteria</taxon>
        <taxon>Pseudomonadati</taxon>
        <taxon>Pseudomonadota</taxon>
        <taxon>Gammaproteobacteria</taxon>
        <taxon>Oceanospirillales</taxon>
        <taxon>Halomonadaceae</taxon>
        <taxon>Halomonas</taxon>
    </lineage>
</organism>
<dbReference type="Gene3D" id="1.25.40.10">
    <property type="entry name" value="Tetratricopeptide repeat domain"/>
    <property type="match status" value="1"/>
</dbReference>
<comment type="caution">
    <text evidence="4">The sequence shown here is derived from an EMBL/GenBank/DDBJ whole genome shotgun (WGS) entry which is preliminary data.</text>
</comment>
<dbReference type="PROSITE" id="PS50005">
    <property type="entry name" value="TPR"/>
    <property type="match status" value="3"/>
</dbReference>
<gene>
    <name evidence="4" type="ORF">FHR97_003328</name>
</gene>
<dbReference type="PANTHER" id="PTHR45586:SF14">
    <property type="entry name" value="TETRATRICOPEPTIDE TPR_2 REPEAT PROTEIN"/>
    <property type="match status" value="1"/>
</dbReference>
<dbReference type="Pfam" id="PF13414">
    <property type="entry name" value="TPR_11"/>
    <property type="match status" value="1"/>
</dbReference>
<feature type="repeat" description="TPR" evidence="3">
    <location>
        <begin position="54"/>
        <end position="87"/>
    </location>
</feature>
<name>A0A7W5EY22_9GAMM</name>
<evidence type="ECO:0000256" key="2">
    <source>
        <dbReference type="ARBA" id="ARBA00022803"/>
    </source>
</evidence>
<dbReference type="PROSITE" id="PS50293">
    <property type="entry name" value="TPR_REGION"/>
    <property type="match status" value="1"/>
</dbReference>
<dbReference type="InterPro" id="IPR013360">
    <property type="entry name" value="Pilus_4_PilW"/>
</dbReference>
<dbReference type="SMART" id="SM00028">
    <property type="entry name" value="TPR"/>
    <property type="match status" value="3"/>
</dbReference>
<evidence type="ECO:0000256" key="1">
    <source>
        <dbReference type="ARBA" id="ARBA00022737"/>
    </source>
</evidence>
<proteinExistence type="predicted"/>
<reference evidence="4 5" key="1">
    <citation type="submission" date="2020-08" db="EMBL/GenBank/DDBJ databases">
        <title>Genomic Encyclopedia of Type Strains, Phase III (KMG-III): the genomes of soil and plant-associated and newly described type strains.</title>
        <authorList>
            <person name="Whitman W."/>
        </authorList>
    </citation>
    <scope>NUCLEOTIDE SEQUENCE [LARGE SCALE GENOMIC DNA]</scope>
    <source>
        <strain evidence="4 5">CECT 7744</strain>
    </source>
</reference>
<dbReference type="Pfam" id="PF14559">
    <property type="entry name" value="TPR_19"/>
    <property type="match status" value="1"/>
</dbReference>
<keyword evidence="5" id="KW-1185">Reference proteome</keyword>
<feature type="repeat" description="TPR" evidence="3">
    <location>
        <begin position="158"/>
        <end position="191"/>
    </location>
</feature>
<evidence type="ECO:0000256" key="3">
    <source>
        <dbReference type="PROSITE-ProRule" id="PRU00339"/>
    </source>
</evidence>
<dbReference type="InterPro" id="IPR011990">
    <property type="entry name" value="TPR-like_helical_dom_sf"/>
</dbReference>
<feature type="repeat" description="TPR" evidence="3">
    <location>
        <begin position="88"/>
        <end position="121"/>
    </location>
</feature>
<dbReference type="SUPFAM" id="SSF48452">
    <property type="entry name" value="TPR-like"/>
    <property type="match status" value="1"/>
</dbReference>
<sequence length="255" mass="28048">MPATREDAMTRRPRLPGFRHLPVTVLLAGALWLTGCATQPGTSTPAAAETADPVAAYTRLGVAYLERNNLPRALSALDRALELDPEAPEALQAMAMVYQRQGEAALADEAFRQALRSAPDLTRARNNYAAFLYDQGRIREACQQLERATEDTQYANRAQLFTNLGQCQRELGDTRAARESLARAQSIDPRRPGSYLRLAELEYEQGHYARAERELETYRRLAGTTAAARRLARDIAQARGGQVDAPSLDASHGAP</sequence>
<dbReference type="AlphaFoldDB" id="A0A7W5EY22"/>